<feature type="transmembrane region" description="Helical" evidence="1">
    <location>
        <begin position="362"/>
        <end position="384"/>
    </location>
</feature>
<sequence length="591" mass="63878">MRQLLVLTFILWLVAGLGLSLLLHATSYNELVAALAQPNYAAEYEGRLPVLTPARYEALQLGLQLVAGVGAAGLLVLRLKRGVGRRARRRPQNKIGQSWQELATPQRVLVAGLGLAALGVRAWLLVQQPITTDELTSFDYYVRLGGAVTASNYSLPNNHILYNLLVGSLPTGALPPDWQQRLPAVLIGVMLLPISYLLLLRYLRFGAATLALGLFTFTPMAAFYSIAGRGYGLQLAAVVAGFFATLALLAGGRRREPWVVFVVSGVVGLYAVPTHLYALVALGLALLVGFGRQAGRQRQLNIGQLGLATFAIGTTTAVLYAPVGAVLGWPALLHNPYVQSLSWAAFGRGLYDPYLLGMASQLWGQGRASLLGLAVLAGVGALALSRWRGPARHLGWLSYALVFLPLLLLAAQRVYVPARALLPSVLFSFVLLALLGQEMLGPLAARLRARWPRYWQAGTLGLLLVTISGYGIYRLSHEAVGMRAIATQHAHLRQQLGWLRAQGPARVWLDSLSRPYQGIYWYHLGVVQQVPMPLVVAKTLPTHATQAGANEYAVFCRGRGTVPPPALAAQAPAYTDAYIYVWKLPALPPAP</sequence>
<feature type="transmembrane region" description="Helical" evidence="1">
    <location>
        <begin position="421"/>
        <end position="441"/>
    </location>
</feature>
<feature type="transmembrane region" description="Helical" evidence="1">
    <location>
        <begin position="396"/>
        <end position="415"/>
    </location>
</feature>
<comment type="caution">
    <text evidence="2">The sequence shown here is derived from an EMBL/GenBank/DDBJ whole genome shotgun (WGS) entry which is preliminary data.</text>
</comment>
<dbReference type="EMBL" id="WQKZ01000001">
    <property type="protein sequence ID" value="MVN75490.1"/>
    <property type="molecule type" value="Genomic_DNA"/>
</dbReference>
<protein>
    <recommendedName>
        <fullName evidence="4">Glycosyltransferase RgtA/B/C/D-like domain-containing protein</fullName>
    </recommendedName>
</protein>
<gene>
    <name evidence="2" type="ORF">GO988_04050</name>
</gene>
<evidence type="ECO:0000313" key="2">
    <source>
        <dbReference type="EMBL" id="MVN75490.1"/>
    </source>
</evidence>
<feature type="transmembrane region" description="Helical" evidence="1">
    <location>
        <begin position="233"/>
        <end position="250"/>
    </location>
</feature>
<organism evidence="2 3">
    <name type="scientific">Hymenobacter ginkgonis</name>
    <dbReference type="NCBI Taxonomy" id="2682976"/>
    <lineage>
        <taxon>Bacteria</taxon>
        <taxon>Pseudomonadati</taxon>
        <taxon>Bacteroidota</taxon>
        <taxon>Cytophagia</taxon>
        <taxon>Cytophagales</taxon>
        <taxon>Hymenobacteraceae</taxon>
        <taxon>Hymenobacter</taxon>
    </lineage>
</organism>
<evidence type="ECO:0000313" key="3">
    <source>
        <dbReference type="Proteomes" id="UP000441336"/>
    </source>
</evidence>
<keyword evidence="1" id="KW-0472">Membrane</keyword>
<dbReference type="RefSeq" id="WP_157562223.1">
    <property type="nucleotide sequence ID" value="NZ_WQKZ01000001.1"/>
</dbReference>
<evidence type="ECO:0000256" key="1">
    <source>
        <dbReference type="SAM" id="Phobius"/>
    </source>
</evidence>
<evidence type="ECO:0008006" key="4">
    <source>
        <dbReference type="Google" id="ProtNLM"/>
    </source>
</evidence>
<accession>A0A7K1TAR1</accession>
<keyword evidence="1" id="KW-0812">Transmembrane</keyword>
<dbReference type="AlphaFoldDB" id="A0A7K1TAR1"/>
<proteinExistence type="predicted"/>
<feature type="transmembrane region" description="Helical" evidence="1">
    <location>
        <begin position="207"/>
        <end position="227"/>
    </location>
</feature>
<keyword evidence="3" id="KW-1185">Reference proteome</keyword>
<reference evidence="2 3" key="1">
    <citation type="submission" date="2019-12" db="EMBL/GenBank/DDBJ databases">
        <title>Hymenobacter sp. HMF4947 Genome sequencing and assembly.</title>
        <authorList>
            <person name="Kang H."/>
            <person name="Cha I."/>
            <person name="Kim H."/>
            <person name="Joh K."/>
        </authorList>
    </citation>
    <scope>NUCLEOTIDE SEQUENCE [LARGE SCALE GENOMIC DNA]</scope>
    <source>
        <strain evidence="2 3">HMF4947</strain>
    </source>
</reference>
<keyword evidence="1" id="KW-1133">Transmembrane helix</keyword>
<name>A0A7K1TAR1_9BACT</name>
<feature type="transmembrane region" description="Helical" evidence="1">
    <location>
        <begin position="58"/>
        <end position="79"/>
    </location>
</feature>
<feature type="transmembrane region" description="Helical" evidence="1">
    <location>
        <begin position="453"/>
        <end position="473"/>
    </location>
</feature>
<feature type="transmembrane region" description="Helical" evidence="1">
    <location>
        <begin position="307"/>
        <end position="332"/>
    </location>
</feature>
<dbReference type="Proteomes" id="UP000441336">
    <property type="component" value="Unassembled WGS sequence"/>
</dbReference>
<feature type="transmembrane region" description="Helical" evidence="1">
    <location>
        <begin position="182"/>
        <end position="200"/>
    </location>
</feature>